<evidence type="ECO:0000256" key="8">
    <source>
        <dbReference type="SAM" id="SignalP"/>
    </source>
</evidence>
<keyword evidence="5" id="KW-0472">Membrane</keyword>
<dbReference type="CDD" id="cd13585">
    <property type="entry name" value="PBP2_TMBP_like"/>
    <property type="match status" value="1"/>
</dbReference>
<reference evidence="9 10" key="1">
    <citation type="submission" date="2011-06" db="EMBL/GenBank/DDBJ databases">
        <title>The complete genome of Spirochaeta thermophila DSM 6578.</title>
        <authorList>
            <consortium name="US DOE Joint Genome Institute (JGI-PGF)"/>
            <person name="Lucas S."/>
            <person name="Lapidus A."/>
            <person name="Bruce D."/>
            <person name="Goodwin L."/>
            <person name="Pitluck S."/>
            <person name="Peters L."/>
            <person name="Kyrpides N."/>
            <person name="Mavromatis K."/>
            <person name="Ivanova N."/>
            <person name="Mikailova N."/>
            <person name="Pagani I."/>
            <person name="Chertkov O."/>
            <person name="Detter J.C."/>
            <person name="Tapia R."/>
            <person name="Han C."/>
            <person name="Land M."/>
            <person name="Hauser L."/>
            <person name="Markowitz V."/>
            <person name="Cheng J.-F."/>
            <person name="Hugenholtz P."/>
            <person name="Woyke T."/>
            <person name="Wu D."/>
            <person name="Spring S."/>
            <person name="Merkhoffer B."/>
            <person name="Schneider S."/>
            <person name="Klenk H.-P."/>
            <person name="Eisen J.A."/>
        </authorList>
    </citation>
    <scope>NUCLEOTIDE SEQUENCE [LARGE SCALE GENOMIC DNA]</scope>
    <source>
        <strain evidence="10">ATCC 700085 / DSM 6578 / Z-1203</strain>
    </source>
</reference>
<evidence type="ECO:0000256" key="1">
    <source>
        <dbReference type="ARBA" id="ARBA00004418"/>
    </source>
</evidence>
<comment type="similarity">
    <text evidence="2">Belongs to the bacterial solute-binding protein 1 family.</text>
</comment>
<dbReference type="OrthoDB" id="383937at2"/>
<keyword evidence="4 8" id="KW-0732">Signal</keyword>
<dbReference type="SUPFAM" id="SSF53850">
    <property type="entry name" value="Periplasmic binding protein-like II"/>
    <property type="match status" value="1"/>
</dbReference>
<evidence type="ECO:0000313" key="9">
    <source>
        <dbReference type="EMBL" id="AEJ62003.1"/>
    </source>
</evidence>
<evidence type="ECO:0000256" key="6">
    <source>
        <dbReference type="ARBA" id="ARBA00023139"/>
    </source>
</evidence>
<dbReference type="EMBL" id="CP002903">
    <property type="protein sequence ID" value="AEJ62003.1"/>
    <property type="molecule type" value="Genomic_DNA"/>
</dbReference>
<gene>
    <name evidence="9" type="ordered locus">Spith_1743</name>
</gene>
<dbReference type="KEGG" id="stq:Spith_1743"/>
<dbReference type="InterPro" id="IPR006059">
    <property type="entry name" value="SBP"/>
</dbReference>
<dbReference type="PANTHER" id="PTHR43649">
    <property type="entry name" value="ARABINOSE-BINDING PROTEIN-RELATED"/>
    <property type="match status" value="1"/>
</dbReference>
<evidence type="ECO:0000313" key="10">
    <source>
        <dbReference type="Proteomes" id="UP000007254"/>
    </source>
</evidence>
<evidence type="ECO:0000256" key="3">
    <source>
        <dbReference type="ARBA" id="ARBA00022475"/>
    </source>
</evidence>
<protein>
    <submittedName>
        <fullName evidence="9">Extracellular solute-binding protein family 1</fullName>
    </submittedName>
</protein>
<evidence type="ECO:0000256" key="4">
    <source>
        <dbReference type="ARBA" id="ARBA00022729"/>
    </source>
</evidence>
<feature type="signal peptide" evidence="8">
    <location>
        <begin position="1"/>
        <end position="21"/>
    </location>
</feature>
<evidence type="ECO:0000256" key="7">
    <source>
        <dbReference type="ARBA" id="ARBA00023288"/>
    </source>
</evidence>
<dbReference type="HOGENOM" id="CLU_031285_10_5_12"/>
<dbReference type="AlphaFoldDB" id="G0GBZ2"/>
<evidence type="ECO:0000256" key="2">
    <source>
        <dbReference type="ARBA" id="ARBA00008520"/>
    </source>
</evidence>
<dbReference type="GO" id="GO:0042597">
    <property type="term" value="C:periplasmic space"/>
    <property type="evidence" value="ECO:0007669"/>
    <property type="project" value="UniProtKB-SubCell"/>
</dbReference>
<dbReference type="RefSeq" id="WP_014625332.1">
    <property type="nucleotide sequence ID" value="NC_017583.1"/>
</dbReference>
<keyword evidence="10" id="KW-1185">Reference proteome</keyword>
<organism evidence="9 10">
    <name type="scientific">Winmispira thermophila (strain ATCC 700085 / DSM 6578 / Z-1203)</name>
    <name type="common">Spirochaeta thermophila</name>
    <dbReference type="NCBI Taxonomy" id="869211"/>
    <lineage>
        <taxon>Bacteria</taxon>
        <taxon>Pseudomonadati</taxon>
        <taxon>Spirochaetota</taxon>
        <taxon>Spirochaetia</taxon>
        <taxon>Winmispirales</taxon>
        <taxon>Winmispiraceae</taxon>
        <taxon>Winmispira</taxon>
    </lineage>
</organism>
<dbReference type="STRING" id="869211.Spith_1743"/>
<proteinExistence type="inferred from homology"/>
<dbReference type="Gene3D" id="3.40.190.10">
    <property type="entry name" value="Periplasmic binding protein-like II"/>
    <property type="match status" value="1"/>
</dbReference>
<keyword evidence="7" id="KW-0449">Lipoprotein</keyword>
<evidence type="ECO:0000256" key="5">
    <source>
        <dbReference type="ARBA" id="ARBA00023136"/>
    </source>
</evidence>
<dbReference type="Proteomes" id="UP000007254">
    <property type="component" value="Chromosome"/>
</dbReference>
<dbReference type="PANTHER" id="PTHR43649:SF33">
    <property type="entry name" value="POLYGALACTURONAN_RHAMNOGALACTURONAN-BINDING PROTEIN YTCQ"/>
    <property type="match status" value="1"/>
</dbReference>
<dbReference type="Pfam" id="PF01547">
    <property type="entry name" value="SBP_bac_1"/>
    <property type="match status" value="1"/>
</dbReference>
<keyword evidence="6" id="KW-0564">Palmitate</keyword>
<sequence length="437" mass="49118">MKRVLVLFLGAMLLLMVPGCAKKEGTTAKAEGPVTLRWFLRWDQTRVDNVAKPVIEEFQQLYPHITVELENIGSGTEYYAKLQTMVAGGLAPDVFYPATHVAYAYAIKGAIRMLDDFIKRDKIDLSAYNPQILNLYKLNGKVYGLPIDTAALVVFYNKDLFDQAGVPYPKKGWTWDDFLETAKKLTKDFDGDGQPDQFGVDQFRNYWPLLVWSHTGHGLFDDIRKPTTFIAGSDPKVVESIQWIADLMLVHNVMPTDEQRADISDLFAAGKAAMQIVGHWRVNTYLKAGINFDCAPLPIGDSGKSVNRADGSCFVVSSQSKHPEEAWEFVKFLAAPGARGVSMLLGLQIMTPALIEFQKDPRFLTPEQLPGVNKAAFLEGEYLFPMYDPIHPMYAAFDAAWKQELGLVWLGQATAKEAMERLKKQVEDMLKNLEDYE</sequence>
<dbReference type="InterPro" id="IPR050490">
    <property type="entry name" value="Bact_solute-bd_prot1"/>
</dbReference>
<accession>G0GBZ2</accession>
<name>G0GBZ2_WINT7</name>
<comment type="subcellular location">
    <subcellularLocation>
        <location evidence="1">Periplasm</location>
    </subcellularLocation>
</comment>
<keyword evidence="3" id="KW-1003">Cell membrane</keyword>
<feature type="chain" id="PRO_5005679211" evidence="8">
    <location>
        <begin position="22"/>
        <end position="437"/>
    </location>
</feature>